<proteinExistence type="predicted"/>
<organism evidence="1 2">
    <name type="scientific">Favolaschia claudopus</name>
    <dbReference type="NCBI Taxonomy" id="2862362"/>
    <lineage>
        <taxon>Eukaryota</taxon>
        <taxon>Fungi</taxon>
        <taxon>Dikarya</taxon>
        <taxon>Basidiomycota</taxon>
        <taxon>Agaricomycotina</taxon>
        <taxon>Agaricomycetes</taxon>
        <taxon>Agaricomycetidae</taxon>
        <taxon>Agaricales</taxon>
        <taxon>Marasmiineae</taxon>
        <taxon>Mycenaceae</taxon>
        <taxon>Favolaschia</taxon>
    </lineage>
</organism>
<name>A0AAV9ZGE6_9AGAR</name>
<evidence type="ECO:0000313" key="1">
    <source>
        <dbReference type="EMBL" id="KAK6981091.1"/>
    </source>
</evidence>
<dbReference type="EMBL" id="JAWWNJ010000153">
    <property type="protein sequence ID" value="KAK6981091.1"/>
    <property type="molecule type" value="Genomic_DNA"/>
</dbReference>
<dbReference type="Proteomes" id="UP001362999">
    <property type="component" value="Unassembled WGS sequence"/>
</dbReference>
<keyword evidence="2" id="KW-1185">Reference proteome</keyword>
<comment type="caution">
    <text evidence="1">The sequence shown here is derived from an EMBL/GenBank/DDBJ whole genome shotgun (WGS) entry which is preliminary data.</text>
</comment>
<dbReference type="AlphaFoldDB" id="A0AAV9ZGE6"/>
<sequence>METVQLGPNPDYGDQLSTDWLGYRLELKRHLTFPTWPNTAIQAIRNAQGNPPSTDVKVCDNTTTRTLSFGKETADQAIQQGNARVSNGIQQDIGELATQTSPPS</sequence>
<gene>
    <name evidence="1" type="ORF">R3P38DRAFT_3234574</name>
</gene>
<reference evidence="1 2" key="1">
    <citation type="journal article" date="2024" name="J Genomics">
        <title>Draft genome sequencing and assembly of Favolaschia claudopus CIRM-BRFM 2984 isolated from oak limbs.</title>
        <authorList>
            <person name="Navarro D."/>
            <person name="Drula E."/>
            <person name="Chaduli D."/>
            <person name="Cazenave R."/>
            <person name="Ahrendt S."/>
            <person name="Wang J."/>
            <person name="Lipzen A."/>
            <person name="Daum C."/>
            <person name="Barry K."/>
            <person name="Grigoriev I.V."/>
            <person name="Favel A."/>
            <person name="Rosso M.N."/>
            <person name="Martin F."/>
        </authorList>
    </citation>
    <scope>NUCLEOTIDE SEQUENCE [LARGE SCALE GENOMIC DNA]</scope>
    <source>
        <strain evidence="1 2">CIRM-BRFM 2984</strain>
    </source>
</reference>
<accession>A0AAV9ZGE6</accession>
<protein>
    <submittedName>
        <fullName evidence="1">Uncharacterized protein</fullName>
    </submittedName>
</protein>
<evidence type="ECO:0000313" key="2">
    <source>
        <dbReference type="Proteomes" id="UP001362999"/>
    </source>
</evidence>